<dbReference type="Proteomes" id="UP000507470">
    <property type="component" value="Unassembled WGS sequence"/>
</dbReference>
<dbReference type="AlphaFoldDB" id="A0A6J8E841"/>
<feature type="compositionally biased region" description="Pro residues" evidence="1">
    <location>
        <begin position="147"/>
        <end position="156"/>
    </location>
</feature>
<organism evidence="2 3">
    <name type="scientific">Mytilus coruscus</name>
    <name type="common">Sea mussel</name>
    <dbReference type="NCBI Taxonomy" id="42192"/>
    <lineage>
        <taxon>Eukaryota</taxon>
        <taxon>Metazoa</taxon>
        <taxon>Spiralia</taxon>
        <taxon>Lophotrochozoa</taxon>
        <taxon>Mollusca</taxon>
        <taxon>Bivalvia</taxon>
        <taxon>Autobranchia</taxon>
        <taxon>Pteriomorphia</taxon>
        <taxon>Mytilida</taxon>
        <taxon>Mytiloidea</taxon>
        <taxon>Mytilidae</taxon>
        <taxon>Mytilinae</taxon>
        <taxon>Mytilus</taxon>
    </lineage>
</organism>
<evidence type="ECO:0000313" key="3">
    <source>
        <dbReference type="Proteomes" id="UP000507470"/>
    </source>
</evidence>
<name>A0A6J8E841_MYTCO</name>
<accession>A0A6J8E841</accession>
<evidence type="ECO:0000256" key="1">
    <source>
        <dbReference type="SAM" id="MobiDB-lite"/>
    </source>
</evidence>
<evidence type="ECO:0000313" key="2">
    <source>
        <dbReference type="EMBL" id="CAC5415231.1"/>
    </source>
</evidence>
<dbReference type="OrthoDB" id="10380617at2759"/>
<keyword evidence="3" id="KW-1185">Reference proteome</keyword>
<feature type="region of interest" description="Disordered" evidence="1">
    <location>
        <begin position="144"/>
        <end position="163"/>
    </location>
</feature>
<sequence>MQVEIEEPENQNLEESFLTLRVNDPASEPEQELEVSFSHLAVVDAPGSPVLTPSTSEEDVNKTIHYYNQVDDEEERENKLEEIFDGIDIELEALDTDLEIDRTDIPDFQNMSPDDSFDITPIVYDEEDDKQDHILRTLGFEKFTPPMMLPRHPPPATRRDDDIGKLRQILDDILVKTDHASNLHNHE</sequence>
<reference evidence="2 3" key="1">
    <citation type="submission" date="2020-06" db="EMBL/GenBank/DDBJ databases">
        <authorList>
            <person name="Li R."/>
            <person name="Bekaert M."/>
        </authorList>
    </citation>
    <scope>NUCLEOTIDE SEQUENCE [LARGE SCALE GENOMIC DNA]</scope>
    <source>
        <strain evidence="3">wild</strain>
    </source>
</reference>
<gene>
    <name evidence="2" type="ORF">MCOR_47937</name>
</gene>
<proteinExistence type="predicted"/>
<protein>
    <submittedName>
        <fullName evidence="2">Uncharacterized protein</fullName>
    </submittedName>
</protein>
<dbReference type="EMBL" id="CACVKT020008387">
    <property type="protein sequence ID" value="CAC5415231.1"/>
    <property type="molecule type" value="Genomic_DNA"/>
</dbReference>